<dbReference type="PROSITE" id="PS50103">
    <property type="entry name" value="ZF_C3H1"/>
    <property type="match status" value="1"/>
</dbReference>
<reference evidence="6" key="1">
    <citation type="submission" date="2025-08" db="UniProtKB">
        <authorList>
            <consortium name="RefSeq"/>
        </authorList>
    </citation>
    <scope>IDENTIFICATION</scope>
    <source>
        <tissue evidence="6">Whole insect</tissue>
    </source>
</reference>
<feature type="domain" description="C3H1-type" evidence="5">
    <location>
        <begin position="172"/>
        <end position="199"/>
    </location>
</feature>
<dbReference type="AlphaFoldDB" id="A0A6P7HI94"/>
<evidence type="ECO:0000259" key="5">
    <source>
        <dbReference type="PROSITE" id="PS50103"/>
    </source>
</evidence>
<dbReference type="SUPFAM" id="SSF90229">
    <property type="entry name" value="CCCH zinc finger"/>
    <property type="match status" value="1"/>
</dbReference>
<keyword evidence="1 4" id="KW-0479">Metal-binding</keyword>
<evidence type="ECO:0000256" key="4">
    <source>
        <dbReference type="PROSITE-ProRule" id="PRU00723"/>
    </source>
</evidence>
<dbReference type="FunCoup" id="A0A6P7HI94">
    <property type="interactions" value="15"/>
</dbReference>
<gene>
    <name evidence="6" type="primary">LOC114349156</name>
</gene>
<dbReference type="InterPro" id="IPR036855">
    <property type="entry name" value="Znf_CCCH_sf"/>
</dbReference>
<name>A0A6P7HI94_DIAVI</name>
<evidence type="ECO:0000313" key="6">
    <source>
        <dbReference type="RefSeq" id="XP_028155350.1"/>
    </source>
</evidence>
<dbReference type="SUPFAM" id="SSF52949">
    <property type="entry name" value="Macro domain-like"/>
    <property type="match status" value="1"/>
</dbReference>
<dbReference type="Pfam" id="PF00642">
    <property type="entry name" value="zf-CCCH"/>
    <property type="match status" value="1"/>
</dbReference>
<dbReference type="GO" id="GO:0008270">
    <property type="term" value="F:zinc ion binding"/>
    <property type="evidence" value="ECO:0007669"/>
    <property type="project" value="UniProtKB-KW"/>
</dbReference>
<dbReference type="SMART" id="SM00356">
    <property type="entry name" value="ZnF_C3H1"/>
    <property type="match status" value="1"/>
</dbReference>
<keyword evidence="3 4" id="KW-0862">Zinc</keyword>
<dbReference type="PANTHER" id="PTHR12521">
    <property type="entry name" value="PROTEIN C6ORF130"/>
    <property type="match status" value="1"/>
</dbReference>
<dbReference type="InterPro" id="IPR050892">
    <property type="entry name" value="ADP-ribose_metab_enzymes"/>
</dbReference>
<feature type="zinc finger region" description="C3H1-type" evidence="4">
    <location>
        <begin position="172"/>
        <end position="199"/>
    </location>
</feature>
<protein>
    <submittedName>
        <fullName evidence="6">ADP-ribose glycohydrolase OARD1-like</fullName>
    </submittedName>
</protein>
<dbReference type="InParanoid" id="A0A6P7HI94"/>
<organism evidence="6">
    <name type="scientific">Diabrotica virgifera virgifera</name>
    <name type="common">western corn rootworm</name>
    <dbReference type="NCBI Taxonomy" id="50390"/>
    <lineage>
        <taxon>Eukaryota</taxon>
        <taxon>Metazoa</taxon>
        <taxon>Ecdysozoa</taxon>
        <taxon>Arthropoda</taxon>
        <taxon>Hexapoda</taxon>
        <taxon>Insecta</taxon>
        <taxon>Pterygota</taxon>
        <taxon>Neoptera</taxon>
        <taxon>Endopterygota</taxon>
        <taxon>Coleoptera</taxon>
        <taxon>Polyphaga</taxon>
        <taxon>Cucujiformia</taxon>
        <taxon>Chrysomeloidea</taxon>
        <taxon>Chrysomelidae</taxon>
        <taxon>Galerucinae</taxon>
        <taxon>Diabroticina</taxon>
        <taxon>Diabroticites</taxon>
        <taxon>Diabrotica</taxon>
    </lineage>
</organism>
<keyword evidence="2 4" id="KW-0863">Zinc-finger</keyword>
<dbReference type="Gene3D" id="3.40.220.10">
    <property type="entry name" value="Leucine Aminopeptidase, subunit E, domain 1"/>
    <property type="match status" value="1"/>
</dbReference>
<evidence type="ECO:0000256" key="3">
    <source>
        <dbReference type="ARBA" id="ARBA00022833"/>
    </source>
</evidence>
<dbReference type="InterPro" id="IPR043472">
    <property type="entry name" value="Macro_dom-like"/>
</dbReference>
<dbReference type="InterPro" id="IPR000571">
    <property type="entry name" value="Znf_CCCH"/>
</dbReference>
<sequence>MKDVAQPSFNQFMSNYAARKSARFGVTTEVQQDLFSVSEDVSLAHCVAQDLEMTKGISFVFNRKFGRLDELRNQQPKIGRVLRLEDGPRSLLYMVTRKSYTDTPSYENIWRALCNLKKIVCNYDIKNLALPKIGHAVENSDWTIVRSMLEVVFRGTGVQITVCCMNPKMSYPSKTVDCYFFLKGVCRAGESCRFRHPGPSSRVADRDAQILRGERCNER</sequence>
<accession>A0A6P7HI94</accession>
<evidence type="ECO:0000256" key="2">
    <source>
        <dbReference type="ARBA" id="ARBA00022771"/>
    </source>
</evidence>
<dbReference type="GO" id="GO:0140291">
    <property type="term" value="P:peptidyl-glutamate ADP-deribosylation"/>
    <property type="evidence" value="ECO:0007669"/>
    <property type="project" value="TreeGrafter"/>
</dbReference>
<proteinExistence type="predicted"/>
<dbReference type="PANTHER" id="PTHR12521:SF0">
    <property type="entry name" value="ADP-RIBOSE GLYCOHYDROLASE OARD1"/>
    <property type="match status" value="1"/>
</dbReference>
<evidence type="ECO:0000256" key="1">
    <source>
        <dbReference type="ARBA" id="ARBA00022723"/>
    </source>
</evidence>
<dbReference type="Gene3D" id="4.10.1000.10">
    <property type="entry name" value="Zinc finger, CCCH-type"/>
    <property type="match status" value="1"/>
</dbReference>
<dbReference type="RefSeq" id="XP_028155350.1">
    <property type="nucleotide sequence ID" value="XM_028299549.1"/>
</dbReference>